<keyword evidence="2" id="KW-1185">Reference proteome</keyword>
<sequence>MSASRVGPNAILQTEAALLEWGGRSLADRLFSASGLDAFRDVPPDGMVAEESASRLLRAVAAMPSTQADEILHRAGFLTGRYILDNRIPAAACVALPLLPKALSARLLLKAIRNHAWTFAGSGLVSVSTRPELTLSIEANPLATAGCPWHCSVFEALFRRLVHREARVTHHGCCAMGAASCDFVFHLSAE</sequence>
<protein>
    <submittedName>
        <fullName evidence="1">Bacteriochlorophyll 4-vinyl reductase</fullName>
    </submittedName>
</protein>
<evidence type="ECO:0000313" key="1">
    <source>
        <dbReference type="EMBL" id="MFC3614204.1"/>
    </source>
</evidence>
<evidence type="ECO:0000313" key="2">
    <source>
        <dbReference type="Proteomes" id="UP001595629"/>
    </source>
</evidence>
<dbReference type="EMBL" id="JBHRXI010000010">
    <property type="protein sequence ID" value="MFC3614204.1"/>
    <property type="molecule type" value="Genomic_DNA"/>
</dbReference>
<proteinExistence type="predicted"/>
<dbReference type="RefSeq" id="WP_386735394.1">
    <property type="nucleotide sequence ID" value="NZ_JBHRXI010000010.1"/>
</dbReference>
<dbReference type="SUPFAM" id="SSF111126">
    <property type="entry name" value="Ligand-binding domain in the NO signalling and Golgi transport"/>
    <property type="match status" value="1"/>
</dbReference>
<reference evidence="2" key="1">
    <citation type="journal article" date="2019" name="Int. J. Syst. Evol. Microbiol.">
        <title>The Global Catalogue of Microorganisms (GCM) 10K type strain sequencing project: providing services to taxonomists for standard genome sequencing and annotation.</title>
        <authorList>
            <consortium name="The Broad Institute Genomics Platform"/>
            <consortium name="The Broad Institute Genome Sequencing Center for Infectious Disease"/>
            <person name="Wu L."/>
            <person name="Ma J."/>
        </authorList>
    </citation>
    <scope>NUCLEOTIDE SEQUENCE [LARGE SCALE GENOMIC DNA]</scope>
    <source>
        <strain evidence="2">KCTC 42911</strain>
    </source>
</reference>
<dbReference type="NCBIfam" id="TIGR02019">
    <property type="entry name" value="BchJ"/>
    <property type="match status" value="1"/>
</dbReference>
<name>A0ABV7TF11_9RHOB</name>
<dbReference type="Proteomes" id="UP001595629">
    <property type="component" value="Unassembled WGS sequence"/>
</dbReference>
<comment type="caution">
    <text evidence="1">The sequence shown here is derived from an EMBL/GenBank/DDBJ whole genome shotgun (WGS) entry which is preliminary data.</text>
</comment>
<accession>A0ABV7TF11</accession>
<gene>
    <name evidence="1" type="primary">bchJ</name>
    <name evidence="1" type="ORF">ACFORG_10575</name>
</gene>
<organism evidence="1 2">
    <name type="scientific">Lutimaribacter marinistellae</name>
    <dbReference type="NCBI Taxonomy" id="1820329"/>
    <lineage>
        <taxon>Bacteria</taxon>
        <taxon>Pseudomonadati</taxon>
        <taxon>Pseudomonadota</taxon>
        <taxon>Alphaproteobacteria</taxon>
        <taxon>Rhodobacterales</taxon>
        <taxon>Roseobacteraceae</taxon>
        <taxon>Lutimaribacter</taxon>
    </lineage>
</organism>
<dbReference type="InterPro" id="IPR024096">
    <property type="entry name" value="NO_sig/Golgi_transp_ligand-bd"/>
</dbReference>
<dbReference type="InterPro" id="IPR010249">
    <property type="entry name" value="BchJ"/>
</dbReference>